<dbReference type="EMBL" id="FOCX01000017">
    <property type="protein sequence ID" value="SEO69220.1"/>
    <property type="molecule type" value="Genomic_DNA"/>
</dbReference>
<dbReference type="InterPro" id="IPR032836">
    <property type="entry name" value="DsrE2-like"/>
</dbReference>
<gene>
    <name evidence="1" type="ORF">SAMN05216388_101713</name>
</gene>
<proteinExistence type="predicted"/>
<name>A0A1H8RS75_9EURY</name>
<organism evidence="1 2">
    <name type="scientific">Halorientalis persicus</name>
    <dbReference type="NCBI Taxonomy" id="1367881"/>
    <lineage>
        <taxon>Archaea</taxon>
        <taxon>Methanobacteriati</taxon>
        <taxon>Methanobacteriota</taxon>
        <taxon>Stenosarchaea group</taxon>
        <taxon>Halobacteria</taxon>
        <taxon>Halobacteriales</taxon>
        <taxon>Haloarculaceae</taxon>
        <taxon>Halorientalis</taxon>
    </lineage>
</organism>
<dbReference type="OrthoDB" id="288304at2157"/>
<dbReference type="PANTHER" id="PTHR34655:SF2">
    <property type="entry name" value="PEROXIREDOXIN FAMILY PROTEIN"/>
    <property type="match status" value="1"/>
</dbReference>
<evidence type="ECO:0000313" key="1">
    <source>
        <dbReference type="EMBL" id="SEO69220.1"/>
    </source>
</evidence>
<evidence type="ECO:0000313" key="2">
    <source>
        <dbReference type="Proteomes" id="UP000198775"/>
    </source>
</evidence>
<dbReference type="RefSeq" id="WP_092661985.1">
    <property type="nucleotide sequence ID" value="NZ_FOCX01000017.1"/>
</dbReference>
<dbReference type="AlphaFoldDB" id="A0A1H8RS75"/>
<protein>
    <submittedName>
        <fullName evidence="1">Peroxiredoxin family protein</fullName>
    </submittedName>
</protein>
<dbReference type="PANTHER" id="PTHR34655">
    <property type="entry name" value="CONSERVED WITHIN P. AEROPHILUM"/>
    <property type="match status" value="1"/>
</dbReference>
<dbReference type="Pfam" id="PF13686">
    <property type="entry name" value="DrsE_2"/>
    <property type="match status" value="1"/>
</dbReference>
<dbReference type="Proteomes" id="UP000198775">
    <property type="component" value="Unassembled WGS sequence"/>
</dbReference>
<keyword evidence="2" id="KW-1185">Reference proteome</keyword>
<dbReference type="SUPFAM" id="SSF75169">
    <property type="entry name" value="DsrEFH-like"/>
    <property type="match status" value="1"/>
</dbReference>
<accession>A0A1H8RS75</accession>
<dbReference type="Gene3D" id="3.40.1260.10">
    <property type="entry name" value="DsrEFH-like"/>
    <property type="match status" value="1"/>
</dbReference>
<dbReference type="InterPro" id="IPR027396">
    <property type="entry name" value="DsrEFH-like"/>
</dbReference>
<reference evidence="2" key="1">
    <citation type="submission" date="2016-10" db="EMBL/GenBank/DDBJ databases">
        <authorList>
            <person name="Varghese N."/>
            <person name="Submissions S."/>
        </authorList>
    </citation>
    <scope>NUCLEOTIDE SEQUENCE [LARGE SCALE GENOMIC DNA]</scope>
    <source>
        <strain evidence="2">IBRC-M 10043</strain>
    </source>
</reference>
<sequence length="132" mass="14365">MTGYAIVLASRELSRVQAVSTIASVAAASDVPVEVFATMEGLLPFEKETVESGDFEVGPVGERMLEAEDMDVPLFTEQFAQAKEIGPLNLYACEMAMDLMGQDLDDYVDVFDESLGVSGFLNRAQDKQVVFV</sequence>